<dbReference type="Pfam" id="PF01424">
    <property type="entry name" value="R3H"/>
    <property type="match status" value="1"/>
</dbReference>
<feature type="compositionally biased region" description="Basic and acidic residues" evidence="11">
    <location>
        <begin position="16"/>
        <end position="27"/>
    </location>
</feature>
<evidence type="ECO:0000256" key="7">
    <source>
        <dbReference type="ARBA" id="ARBA00023015"/>
    </source>
</evidence>
<keyword evidence="5 10" id="KW-0863">Zinc-finger</keyword>
<dbReference type="GO" id="GO:0000981">
    <property type="term" value="F:DNA-binding transcription factor activity, RNA polymerase II-specific"/>
    <property type="evidence" value="ECO:0007669"/>
    <property type="project" value="TreeGrafter"/>
</dbReference>
<dbReference type="Pfam" id="PF01422">
    <property type="entry name" value="zf-NF-X1"/>
    <property type="match status" value="7"/>
</dbReference>
<evidence type="ECO:0000256" key="9">
    <source>
        <dbReference type="ARBA" id="ARBA00023242"/>
    </source>
</evidence>
<dbReference type="InterPro" id="IPR000967">
    <property type="entry name" value="Znf_NFX1"/>
</dbReference>
<dbReference type="PROSITE" id="PS01359">
    <property type="entry name" value="ZF_PHD_1"/>
    <property type="match status" value="1"/>
</dbReference>
<dbReference type="AlphaFoldDB" id="A0A1V9X1I2"/>
<dbReference type="GO" id="GO:0000977">
    <property type="term" value="F:RNA polymerase II transcription regulatory region sequence-specific DNA binding"/>
    <property type="evidence" value="ECO:0007669"/>
    <property type="project" value="TreeGrafter"/>
</dbReference>
<comment type="similarity">
    <text evidence="2">Belongs to the NFX1 family.</text>
</comment>
<evidence type="ECO:0000313" key="16">
    <source>
        <dbReference type="Proteomes" id="UP000192247"/>
    </source>
</evidence>
<dbReference type="GO" id="GO:0005634">
    <property type="term" value="C:nucleus"/>
    <property type="evidence" value="ECO:0007669"/>
    <property type="project" value="UniProtKB-SubCell"/>
</dbReference>
<keyword evidence="6" id="KW-0862">Zinc</keyword>
<dbReference type="InterPro" id="IPR019787">
    <property type="entry name" value="Znf_PHD-finger"/>
</dbReference>
<dbReference type="PROSITE" id="PS51061">
    <property type="entry name" value="R3H"/>
    <property type="match status" value="1"/>
</dbReference>
<protein>
    <submittedName>
        <fullName evidence="15">Transcriptional repressor NF-X1-like</fullName>
    </submittedName>
</protein>
<keyword evidence="4" id="KW-0677">Repeat</keyword>
<name>A0A1V9X1I2_9ACAR</name>
<proteinExistence type="inferred from homology"/>
<dbReference type="InParanoid" id="A0A1V9X1I2"/>
<keyword evidence="9" id="KW-0539">Nucleus</keyword>
<dbReference type="OrthoDB" id="6512771at2759"/>
<evidence type="ECO:0000256" key="11">
    <source>
        <dbReference type="SAM" id="MobiDB-lite"/>
    </source>
</evidence>
<feature type="domain" description="PHD-type" evidence="12">
    <location>
        <begin position="36"/>
        <end position="90"/>
    </location>
</feature>
<evidence type="ECO:0000259" key="12">
    <source>
        <dbReference type="PROSITE" id="PS50016"/>
    </source>
</evidence>
<dbReference type="InterPro" id="IPR019786">
    <property type="entry name" value="Zinc_finger_PHD-type_CS"/>
</dbReference>
<dbReference type="SUPFAM" id="SSF57850">
    <property type="entry name" value="RING/U-box"/>
    <property type="match status" value="1"/>
</dbReference>
<keyword evidence="3" id="KW-0479">Metal-binding</keyword>
<evidence type="ECO:0000259" key="13">
    <source>
        <dbReference type="PROSITE" id="PS50089"/>
    </source>
</evidence>
<evidence type="ECO:0000256" key="1">
    <source>
        <dbReference type="ARBA" id="ARBA00004123"/>
    </source>
</evidence>
<organism evidence="15 16">
    <name type="scientific">Tropilaelaps mercedesae</name>
    <dbReference type="NCBI Taxonomy" id="418985"/>
    <lineage>
        <taxon>Eukaryota</taxon>
        <taxon>Metazoa</taxon>
        <taxon>Ecdysozoa</taxon>
        <taxon>Arthropoda</taxon>
        <taxon>Chelicerata</taxon>
        <taxon>Arachnida</taxon>
        <taxon>Acari</taxon>
        <taxon>Parasitiformes</taxon>
        <taxon>Mesostigmata</taxon>
        <taxon>Gamasina</taxon>
        <taxon>Dermanyssoidea</taxon>
        <taxon>Laelapidae</taxon>
        <taxon>Tropilaelaps</taxon>
    </lineage>
</organism>
<dbReference type="SMART" id="SM00393">
    <property type="entry name" value="R3H"/>
    <property type="match status" value="1"/>
</dbReference>
<comment type="subcellular location">
    <subcellularLocation>
        <location evidence="1">Nucleus</location>
    </subcellularLocation>
</comment>
<dbReference type="CDD" id="cd06008">
    <property type="entry name" value="NF-X1-zinc-finger"/>
    <property type="match status" value="6"/>
</dbReference>
<dbReference type="EMBL" id="MNPL01028805">
    <property type="protein sequence ID" value="OQR67455.1"/>
    <property type="molecule type" value="Genomic_DNA"/>
</dbReference>
<keyword evidence="8" id="KW-0804">Transcription</keyword>
<dbReference type="InterPro" id="IPR036867">
    <property type="entry name" value="R3H_dom_sf"/>
</dbReference>
<reference evidence="15 16" key="1">
    <citation type="journal article" date="2017" name="Gigascience">
        <title>Draft genome of the honey bee ectoparasitic mite, Tropilaelaps mercedesae, is shaped by the parasitic life history.</title>
        <authorList>
            <person name="Dong X."/>
            <person name="Armstrong S.D."/>
            <person name="Xia D."/>
            <person name="Makepeace B.L."/>
            <person name="Darby A.C."/>
            <person name="Kadowaki T."/>
        </authorList>
    </citation>
    <scope>NUCLEOTIDE SEQUENCE [LARGE SCALE GENOMIC DNA]</scope>
    <source>
        <strain evidence="15">Wuxi-XJTLU</strain>
    </source>
</reference>
<dbReference type="PANTHER" id="PTHR12360">
    <property type="entry name" value="NUCLEAR TRANSCRIPTION FACTOR, X-BOX BINDING 1 NFX1"/>
    <property type="match status" value="1"/>
</dbReference>
<feature type="domain" description="RING-type" evidence="13">
    <location>
        <begin position="39"/>
        <end position="88"/>
    </location>
</feature>
<dbReference type="InterPro" id="IPR001841">
    <property type="entry name" value="Znf_RING"/>
</dbReference>
<dbReference type="GO" id="GO:0008270">
    <property type="term" value="F:zinc ion binding"/>
    <property type="evidence" value="ECO:0007669"/>
    <property type="project" value="UniProtKB-KW"/>
</dbReference>
<evidence type="ECO:0000256" key="6">
    <source>
        <dbReference type="ARBA" id="ARBA00022833"/>
    </source>
</evidence>
<dbReference type="FunCoup" id="A0A1V9X1I2">
    <property type="interactions" value="2138"/>
</dbReference>
<dbReference type="PROSITE" id="PS50016">
    <property type="entry name" value="ZF_PHD_2"/>
    <property type="match status" value="1"/>
</dbReference>
<dbReference type="PANTHER" id="PTHR12360:SF12">
    <property type="entry name" value="TRANSCRIPTIONAL REPRESSOR NF-X1"/>
    <property type="match status" value="1"/>
</dbReference>
<gene>
    <name evidence="15" type="ORF">BIW11_13518</name>
</gene>
<dbReference type="Gene3D" id="3.30.1370.50">
    <property type="entry name" value="R3H-like domain"/>
    <property type="match status" value="1"/>
</dbReference>
<dbReference type="PROSITE" id="PS50089">
    <property type="entry name" value="ZF_RING_2"/>
    <property type="match status" value="1"/>
</dbReference>
<keyword evidence="7" id="KW-0805">Transcription regulation</keyword>
<accession>A0A1V9X1I2</accession>
<dbReference type="SUPFAM" id="SSF82708">
    <property type="entry name" value="R3H domain"/>
    <property type="match status" value="1"/>
</dbReference>
<dbReference type="GO" id="GO:0000122">
    <property type="term" value="P:negative regulation of transcription by RNA polymerase II"/>
    <property type="evidence" value="ECO:0007669"/>
    <property type="project" value="TreeGrafter"/>
</dbReference>
<evidence type="ECO:0000256" key="4">
    <source>
        <dbReference type="ARBA" id="ARBA00022737"/>
    </source>
</evidence>
<keyword evidence="16" id="KW-1185">Reference proteome</keyword>
<evidence type="ECO:0000259" key="14">
    <source>
        <dbReference type="PROSITE" id="PS51061"/>
    </source>
</evidence>
<comment type="caution">
    <text evidence="15">The sequence shown here is derived from an EMBL/GenBank/DDBJ whole genome shotgun (WGS) entry which is preliminary data.</text>
</comment>
<dbReference type="InterPro" id="IPR034078">
    <property type="entry name" value="NFX1_fam"/>
</dbReference>
<sequence>MTDLQGGPSRHTVRSRPAEESKAQKESMEEQLLKNTYDCLICCSRVRSAQAIWNCQACFHIFHLRCVAEWALTSQSADAGTWRCPACQGESGDLPKDYFCFCGKQKNPPPSNMSLPHSCTDLCQKARSCPHRCNSLCHPGRCPPCGASVYKSCQCGRTSKQVKCNSKVVLRCDQPCGRTLACGEHRCSAVCHAGECDPCEIAKEAKCFCGRSTKPVLCAMPDEYSCEQPCKLTMACGNHQCAKPCHRQGECSDCALSLVTSCPCGRTPLPKDWNCSKPVPLCGATCQRRLEGCEHLCEHQCHEGKCPPCPAPVKGRRCRCGGLVEEAQCGETVLVCRRRCNKKKTCGRHKCLDECCDKEFHICELVCGKKLSCGLHSCVLPCHKGTCPKCDNVSFDELRCNCGYSVVYPPVACNAPPPECSQLCGRIHRCTHPVTHPCHSDPTCPPCTSLIEKKCHGGHEIRRNIPCHLDNVSCGRPCGRPLTCGRHTCDKTCHAGECPTVCEQPCRKLRKCGHPCKLPCHDECPISTCFSQVEVSCACGRMVEPRTCHEFQQAVSNMIQQKMRRREEVNLAKDLSELSKGFLKCVERCAQEERSRRMAEALKIDPDVPVFTLALYSDFVKEEALKNWHFASKIVAKLNDLVELAKNSSQTSRSYGFEPMPREQRRFIYELLEVYRCTGQSYDQEPKRNIVVTAYRCVCVCEVVFSMLPIFELRLSGNY</sequence>
<feature type="domain" description="R3H" evidence="14">
    <location>
        <begin position="631"/>
        <end position="696"/>
    </location>
</feature>
<dbReference type="STRING" id="418985.A0A1V9X1I2"/>
<dbReference type="Proteomes" id="UP000192247">
    <property type="component" value="Unassembled WGS sequence"/>
</dbReference>
<dbReference type="InterPro" id="IPR001374">
    <property type="entry name" value="R3H_dom"/>
</dbReference>
<evidence type="ECO:0000256" key="8">
    <source>
        <dbReference type="ARBA" id="ARBA00023163"/>
    </source>
</evidence>
<feature type="region of interest" description="Disordered" evidence="11">
    <location>
        <begin position="1"/>
        <end position="27"/>
    </location>
</feature>
<dbReference type="SMART" id="SM00438">
    <property type="entry name" value="ZnF_NFX"/>
    <property type="match status" value="9"/>
</dbReference>
<evidence type="ECO:0000256" key="2">
    <source>
        <dbReference type="ARBA" id="ARBA00007269"/>
    </source>
</evidence>
<evidence type="ECO:0000256" key="5">
    <source>
        <dbReference type="ARBA" id="ARBA00022771"/>
    </source>
</evidence>
<evidence type="ECO:0000256" key="10">
    <source>
        <dbReference type="PROSITE-ProRule" id="PRU00175"/>
    </source>
</evidence>
<evidence type="ECO:0000256" key="3">
    <source>
        <dbReference type="ARBA" id="ARBA00022723"/>
    </source>
</evidence>
<evidence type="ECO:0000313" key="15">
    <source>
        <dbReference type="EMBL" id="OQR67455.1"/>
    </source>
</evidence>